<keyword evidence="8" id="KW-1185">Reference proteome</keyword>
<dbReference type="InterPro" id="IPR027417">
    <property type="entry name" value="P-loop_NTPase"/>
</dbReference>
<evidence type="ECO:0000259" key="5">
    <source>
        <dbReference type="PROSITE" id="PS51192"/>
    </source>
</evidence>
<sequence length="861" mass="94096">MDPLPIDESLPEILDALGRHRRLVLVAPPGAGKTTRLPPAVVRSGLLPASHPGIIVLQPRRVAARSTAARIGEEQGWALGEEVGYQVRLDRRVSARTRLIVETEGILNRQVLADPFLEGIGAVVLDEFHERSIHSDLALALLKEIRREVRPDLLLVVMSATLDAGPVASFLDDAPLVRVEGRAFPVEVEYRPSDRPASPEAVTPAIRDALGPAADRGHVLVFLPGMAEIRRVRAAAEPIVREAGAVLHVLHSSIPAEDQDRALRPSAARKVILATNIAETSLTIEGVTTVIDSGLARVAHHDSRRGFDRLELSRISVASATQRAGRAGRTAPGRCIRLWSPREDRGMEPFDRPEVHRVDLCSTVLTLHSWGVSDPSGFGWYDPPAADRLDAADRLLTMLGAVEAGRGTVTGLGRRMLDLPVHPRLARLLIASAAEGRAAEGATIAALLSEKDVVERGGATGPSAGPPRATQGRGASDLLGRMALLEEAERGRFGAGLRDRGIDAAAARQVARIRDDLIRLARRLGSGGGSPPTPGDEAESPLRWLLLAYPDRVVRRRGAEETGVMVGGRGVRLDRSSVVRDGELFLALDPRQERRRGTLELLVRLASLIRPEWLEELLPGLLRREVATRYDEERERVVGVTRLWYQDLLLKEDASRSIPAEEAAGVLASALRPRAAALFREDPAAAAWLARFALVREAVTELDWPEIGDDRLAEGLEALCRGKTRAEEVRQADKIGFLDGLLSYPLRRELAEGAPRTLTVPSGRQIALHYEPGAPPVLAVRLQELFGWTETPRLARGRVPVLLHLLGPNHRPVQITADLRSFWATTYHQVRKDLRARYPKHSWPEDPLKAEAIAGPRRRST</sequence>
<keyword evidence="2 7" id="KW-0378">Hydrolase</keyword>
<keyword evidence="1" id="KW-0547">Nucleotide-binding</keyword>
<dbReference type="KEGG" id="agv:OJF2_64670"/>
<dbReference type="Pfam" id="PF00271">
    <property type="entry name" value="Helicase_C"/>
    <property type="match status" value="1"/>
</dbReference>
<protein>
    <submittedName>
        <fullName evidence="7">ATP-dependent RNA helicase HrpB</fullName>
        <ecNumber evidence="7">3.6.4.13</ecNumber>
    </submittedName>
</protein>
<dbReference type="PROSITE" id="PS51194">
    <property type="entry name" value="HELICASE_CTER"/>
    <property type="match status" value="1"/>
</dbReference>
<keyword evidence="4" id="KW-0067">ATP-binding</keyword>
<dbReference type="Gene3D" id="1.20.120.1080">
    <property type="match status" value="1"/>
</dbReference>
<dbReference type="PANTHER" id="PTHR43519">
    <property type="entry name" value="ATP-DEPENDENT RNA HELICASE HRPB"/>
    <property type="match status" value="1"/>
</dbReference>
<dbReference type="RefSeq" id="WP_148597380.1">
    <property type="nucleotide sequence ID" value="NZ_CP042997.1"/>
</dbReference>
<dbReference type="GO" id="GO:0003676">
    <property type="term" value="F:nucleic acid binding"/>
    <property type="evidence" value="ECO:0007669"/>
    <property type="project" value="InterPro"/>
</dbReference>
<feature type="domain" description="Helicase ATP-binding" evidence="5">
    <location>
        <begin position="14"/>
        <end position="180"/>
    </location>
</feature>
<dbReference type="OrthoDB" id="9808833at2"/>
<dbReference type="PROSITE" id="PS51192">
    <property type="entry name" value="HELICASE_ATP_BIND_1"/>
    <property type="match status" value="1"/>
</dbReference>
<dbReference type="InterPro" id="IPR049614">
    <property type="entry name" value="HrpB_DEXH"/>
</dbReference>
<dbReference type="SMART" id="SM00490">
    <property type="entry name" value="HELICc"/>
    <property type="match status" value="1"/>
</dbReference>
<dbReference type="SMART" id="SM00847">
    <property type="entry name" value="HA2"/>
    <property type="match status" value="1"/>
</dbReference>
<dbReference type="InterPro" id="IPR011545">
    <property type="entry name" value="DEAD/DEAH_box_helicase_dom"/>
</dbReference>
<name>A0A5B9WCT7_9BACT</name>
<dbReference type="FunFam" id="3.40.50.300:FF:002125">
    <property type="entry name" value="ATP-dependent helicase HrpB"/>
    <property type="match status" value="1"/>
</dbReference>
<evidence type="ECO:0000256" key="1">
    <source>
        <dbReference type="ARBA" id="ARBA00022741"/>
    </source>
</evidence>
<evidence type="ECO:0000259" key="6">
    <source>
        <dbReference type="PROSITE" id="PS51194"/>
    </source>
</evidence>
<dbReference type="Pfam" id="PF08482">
    <property type="entry name" value="HrpB_C"/>
    <property type="match status" value="1"/>
</dbReference>
<dbReference type="EC" id="3.6.4.13" evidence="7"/>
<evidence type="ECO:0000256" key="3">
    <source>
        <dbReference type="ARBA" id="ARBA00022806"/>
    </source>
</evidence>
<dbReference type="GO" id="GO:0003724">
    <property type="term" value="F:RNA helicase activity"/>
    <property type="evidence" value="ECO:0007669"/>
    <property type="project" value="UniProtKB-EC"/>
</dbReference>
<proteinExistence type="predicted"/>
<dbReference type="CDD" id="cd17990">
    <property type="entry name" value="DEXHc_HrpB"/>
    <property type="match status" value="1"/>
</dbReference>
<dbReference type="InterPro" id="IPR014001">
    <property type="entry name" value="Helicase_ATP-bd"/>
</dbReference>
<dbReference type="GO" id="GO:0005524">
    <property type="term" value="F:ATP binding"/>
    <property type="evidence" value="ECO:0007669"/>
    <property type="project" value="UniProtKB-KW"/>
</dbReference>
<dbReference type="Proteomes" id="UP000324233">
    <property type="component" value="Chromosome"/>
</dbReference>
<dbReference type="PANTHER" id="PTHR43519:SF1">
    <property type="entry name" value="ATP-DEPENDENT RNA HELICASE HRPB"/>
    <property type="match status" value="1"/>
</dbReference>
<keyword evidence="3 7" id="KW-0347">Helicase</keyword>
<dbReference type="Gene3D" id="3.40.50.300">
    <property type="entry name" value="P-loop containing nucleotide triphosphate hydrolases"/>
    <property type="match status" value="2"/>
</dbReference>
<organism evidence="7 8">
    <name type="scientific">Aquisphaera giovannonii</name>
    <dbReference type="NCBI Taxonomy" id="406548"/>
    <lineage>
        <taxon>Bacteria</taxon>
        <taxon>Pseudomonadati</taxon>
        <taxon>Planctomycetota</taxon>
        <taxon>Planctomycetia</taxon>
        <taxon>Isosphaerales</taxon>
        <taxon>Isosphaeraceae</taxon>
        <taxon>Aquisphaera</taxon>
    </lineage>
</organism>
<dbReference type="InterPro" id="IPR010225">
    <property type="entry name" value="HrpB"/>
</dbReference>
<dbReference type="NCBIfam" id="TIGR01970">
    <property type="entry name" value="DEAH_box_HrpB"/>
    <property type="match status" value="1"/>
</dbReference>
<evidence type="ECO:0000256" key="2">
    <source>
        <dbReference type="ARBA" id="ARBA00022801"/>
    </source>
</evidence>
<gene>
    <name evidence="7" type="primary">hrpB</name>
    <name evidence="7" type="ORF">OJF2_64670</name>
</gene>
<dbReference type="SMART" id="SM00487">
    <property type="entry name" value="DEXDc"/>
    <property type="match status" value="1"/>
</dbReference>
<evidence type="ECO:0000313" key="8">
    <source>
        <dbReference type="Proteomes" id="UP000324233"/>
    </source>
</evidence>
<dbReference type="SUPFAM" id="SSF52540">
    <property type="entry name" value="P-loop containing nucleoside triphosphate hydrolases"/>
    <property type="match status" value="1"/>
</dbReference>
<dbReference type="Pfam" id="PF00270">
    <property type="entry name" value="DEAD"/>
    <property type="match status" value="1"/>
</dbReference>
<evidence type="ECO:0000256" key="4">
    <source>
        <dbReference type="ARBA" id="ARBA00022840"/>
    </source>
</evidence>
<dbReference type="CDD" id="cd18791">
    <property type="entry name" value="SF2_C_RHA"/>
    <property type="match status" value="1"/>
</dbReference>
<evidence type="ECO:0000313" key="7">
    <source>
        <dbReference type="EMBL" id="QEH37875.1"/>
    </source>
</evidence>
<dbReference type="PIRSF" id="PIRSF005496">
    <property type="entry name" value="ATP_hel_hrpB"/>
    <property type="match status" value="1"/>
</dbReference>
<dbReference type="InterPro" id="IPR013689">
    <property type="entry name" value="RNA_helicase_ATP-dep_HrpB_C"/>
</dbReference>
<dbReference type="GO" id="GO:0016787">
    <property type="term" value="F:hydrolase activity"/>
    <property type="evidence" value="ECO:0007669"/>
    <property type="project" value="UniProtKB-KW"/>
</dbReference>
<dbReference type="EMBL" id="CP042997">
    <property type="protein sequence ID" value="QEH37875.1"/>
    <property type="molecule type" value="Genomic_DNA"/>
</dbReference>
<accession>A0A5B9WCT7</accession>
<feature type="domain" description="Helicase C-terminal" evidence="6">
    <location>
        <begin position="205"/>
        <end position="371"/>
    </location>
</feature>
<dbReference type="InterPro" id="IPR001650">
    <property type="entry name" value="Helicase_C-like"/>
</dbReference>
<reference evidence="7 8" key="1">
    <citation type="submission" date="2019-08" db="EMBL/GenBank/DDBJ databases">
        <title>Deep-cultivation of Planctomycetes and their phenomic and genomic characterization uncovers novel biology.</title>
        <authorList>
            <person name="Wiegand S."/>
            <person name="Jogler M."/>
            <person name="Boedeker C."/>
            <person name="Pinto D."/>
            <person name="Vollmers J."/>
            <person name="Rivas-Marin E."/>
            <person name="Kohn T."/>
            <person name="Peeters S.H."/>
            <person name="Heuer A."/>
            <person name="Rast P."/>
            <person name="Oberbeckmann S."/>
            <person name="Bunk B."/>
            <person name="Jeske O."/>
            <person name="Meyerdierks A."/>
            <person name="Storesund J.E."/>
            <person name="Kallscheuer N."/>
            <person name="Luecker S."/>
            <person name="Lage O.M."/>
            <person name="Pohl T."/>
            <person name="Merkel B.J."/>
            <person name="Hornburger P."/>
            <person name="Mueller R.-W."/>
            <person name="Bruemmer F."/>
            <person name="Labrenz M."/>
            <person name="Spormann A.M."/>
            <person name="Op den Camp H."/>
            <person name="Overmann J."/>
            <person name="Amann R."/>
            <person name="Jetten M.S.M."/>
            <person name="Mascher T."/>
            <person name="Medema M.H."/>
            <person name="Devos D.P."/>
            <person name="Kaster A.-K."/>
            <person name="Ovreas L."/>
            <person name="Rohde M."/>
            <person name="Galperin M.Y."/>
            <person name="Jogler C."/>
        </authorList>
    </citation>
    <scope>NUCLEOTIDE SEQUENCE [LARGE SCALE GENOMIC DNA]</scope>
    <source>
        <strain evidence="7 8">OJF2</strain>
    </source>
</reference>
<dbReference type="AlphaFoldDB" id="A0A5B9WCT7"/>
<dbReference type="InterPro" id="IPR007502">
    <property type="entry name" value="Helicase-assoc_dom"/>
</dbReference>